<evidence type="ECO:0000313" key="1">
    <source>
        <dbReference type="EMBL" id="NPT44334.1"/>
    </source>
</evidence>
<dbReference type="EMBL" id="WOEY01000092">
    <property type="protein sequence ID" value="NPT44334.1"/>
    <property type="molecule type" value="Genomic_DNA"/>
</dbReference>
<gene>
    <name evidence="1" type="ORF">GNZ12_24090</name>
</gene>
<organism evidence="1 2">
    <name type="scientific">Paraburkholderia solitsugae</name>
    <dbReference type="NCBI Taxonomy" id="2675748"/>
    <lineage>
        <taxon>Bacteria</taxon>
        <taxon>Pseudomonadati</taxon>
        <taxon>Pseudomonadota</taxon>
        <taxon>Betaproteobacteria</taxon>
        <taxon>Burkholderiales</taxon>
        <taxon>Burkholderiaceae</taxon>
        <taxon>Paraburkholderia</taxon>
    </lineage>
</organism>
<keyword evidence="2" id="KW-1185">Reference proteome</keyword>
<evidence type="ECO:0000313" key="2">
    <source>
        <dbReference type="Proteomes" id="UP000652198"/>
    </source>
</evidence>
<proteinExistence type="predicted"/>
<accession>A0ABX2BTY5</accession>
<comment type="caution">
    <text evidence="1">The sequence shown here is derived from an EMBL/GenBank/DDBJ whole genome shotgun (WGS) entry which is preliminary data.</text>
</comment>
<sequence length="128" mass="14995">MWLLFNDSFISVIASDRDPNLLVVRARRTGDLQQIFGADVPVVELEARDYRYRAFLPRQTVATVIAERLLAIDYFNVKGSVEDSHLLHAYHEVHAVLEELQEIPMYRTKPRPNFRAHPVRRPRGWDRV</sequence>
<dbReference type="Proteomes" id="UP000652198">
    <property type="component" value="Unassembled WGS sequence"/>
</dbReference>
<protein>
    <submittedName>
        <fullName evidence="1">Uncharacterized protein</fullName>
    </submittedName>
</protein>
<dbReference type="RefSeq" id="WP_172314367.1">
    <property type="nucleotide sequence ID" value="NZ_WOEY01000092.1"/>
</dbReference>
<name>A0ABX2BTY5_9BURK</name>
<reference evidence="1 2" key="1">
    <citation type="submission" date="2019-11" db="EMBL/GenBank/DDBJ databases">
        <title>Metabolism of dissolved organic matter in forest soils.</title>
        <authorList>
            <person name="Cyle K.T."/>
            <person name="Wilhelm R.C."/>
            <person name="Martinez C.E."/>
        </authorList>
    </citation>
    <scope>NUCLEOTIDE SEQUENCE [LARGE SCALE GENOMIC DNA]</scope>
    <source>
        <strain evidence="1 2">1N</strain>
    </source>
</reference>